<dbReference type="Proteomes" id="UP000613011">
    <property type="component" value="Unassembled WGS sequence"/>
</dbReference>
<organism evidence="1 2">
    <name type="scientific">Ramlibacter aurantiacus</name>
    <dbReference type="NCBI Taxonomy" id="2801330"/>
    <lineage>
        <taxon>Bacteria</taxon>
        <taxon>Pseudomonadati</taxon>
        <taxon>Pseudomonadota</taxon>
        <taxon>Betaproteobacteria</taxon>
        <taxon>Burkholderiales</taxon>
        <taxon>Comamonadaceae</taxon>
        <taxon>Ramlibacter</taxon>
    </lineage>
</organism>
<accession>A0A936ZSD5</accession>
<evidence type="ECO:0000313" key="2">
    <source>
        <dbReference type="Proteomes" id="UP000613011"/>
    </source>
</evidence>
<evidence type="ECO:0000313" key="1">
    <source>
        <dbReference type="EMBL" id="MBL0420240.1"/>
    </source>
</evidence>
<protein>
    <submittedName>
        <fullName evidence="1">Uncharacterized protein</fullName>
    </submittedName>
</protein>
<comment type="caution">
    <text evidence="1">The sequence shown here is derived from an EMBL/GenBank/DDBJ whole genome shotgun (WGS) entry which is preliminary data.</text>
</comment>
<dbReference type="AlphaFoldDB" id="A0A936ZSD5"/>
<dbReference type="RefSeq" id="WP_201683224.1">
    <property type="nucleotide sequence ID" value="NZ_JAEQNA010000001.1"/>
</dbReference>
<sequence length="148" mass="16211">MTGAVPGTAAYFARGRLVQQFNDAVSLYNTTRDGRHLWRAFLVLHDAGEPLPPDLLAHFAEWARGVLAADGSREIAAALELAGDDKNYKGRKASQAAKRDQSLARLVHELRTVHGVSLTRAFAVVARDRGLNVPTVKKAYYGVMRKTP</sequence>
<reference evidence="1" key="1">
    <citation type="submission" date="2021-01" db="EMBL/GenBank/DDBJ databases">
        <title>Ramlibacter sp. strain AW1 16S ribosomal RNA gene Genome sequencing and assembly.</title>
        <authorList>
            <person name="Kang M."/>
        </authorList>
    </citation>
    <scope>NUCLEOTIDE SEQUENCE</scope>
    <source>
        <strain evidence="1">AW1</strain>
    </source>
</reference>
<name>A0A936ZSD5_9BURK</name>
<dbReference type="EMBL" id="JAEQNA010000001">
    <property type="protein sequence ID" value="MBL0420240.1"/>
    <property type="molecule type" value="Genomic_DNA"/>
</dbReference>
<gene>
    <name evidence="1" type="ORF">JI739_07780</name>
</gene>
<keyword evidence="2" id="KW-1185">Reference proteome</keyword>
<proteinExistence type="predicted"/>